<feature type="binding site" evidence="5">
    <location>
        <position position="118"/>
    </location>
    <ligand>
        <name>3-methyl-2-oxobutanoate</name>
        <dbReference type="ChEBI" id="CHEBI:11851"/>
    </ligand>
</feature>
<keyword evidence="7" id="KW-1185">Reference proteome</keyword>
<comment type="cofactor">
    <cofactor evidence="5">
        <name>Mg(2+)</name>
        <dbReference type="ChEBI" id="CHEBI:18420"/>
    </cofactor>
    <text evidence="5">Binds 1 Mg(2+) ion per subunit.</text>
</comment>
<dbReference type="Gene3D" id="3.20.20.60">
    <property type="entry name" value="Phosphoenolpyruvate-binding domains"/>
    <property type="match status" value="1"/>
</dbReference>
<name>A0ABW1IM19_9BACL</name>
<dbReference type="CDD" id="cd06557">
    <property type="entry name" value="KPHMT-like"/>
    <property type="match status" value="1"/>
</dbReference>
<dbReference type="Proteomes" id="UP001596250">
    <property type="component" value="Unassembled WGS sequence"/>
</dbReference>
<evidence type="ECO:0000256" key="5">
    <source>
        <dbReference type="HAMAP-Rule" id="MF_00156"/>
    </source>
</evidence>
<comment type="subcellular location">
    <subcellularLocation>
        <location evidence="5">Cytoplasm</location>
    </subcellularLocation>
</comment>
<keyword evidence="4 5" id="KW-0808">Transferase</keyword>
<comment type="similarity">
    <text evidence="1 5">Belongs to the PanB family.</text>
</comment>
<comment type="pathway">
    <text evidence="5">Cofactor biosynthesis; (R)-pantothenate biosynthesis; (R)-pantoate from 3-methyl-2-oxobutanoate: step 1/2.</text>
</comment>
<dbReference type="InterPro" id="IPR040442">
    <property type="entry name" value="Pyrv_kinase-like_dom_sf"/>
</dbReference>
<sequence>MDEKRKMLSVTDFRKMKKEGSKIAMVTAYDYPAAKLSEKAGADMLLVGDSLGMVVLGYESTIPVTIEDMLHHTKAVTRGAPNTFVVTDMPFLSYHGNIDTTMKNAARLMQEGLCRALKLEGGAEIASTVSALVKAGIPIVGHIGLTPQAVHQLGGYRVQGKDTAQAEKLLSDAVSLEQAGAFAVVLEMVPEELAQWISSRISIPTIGIGAGRYCDGQVLVYHDLLQYASPLKPKFVKSYAELGQHVTEAVHSYVTEVKAGQFPAEEHVFHLNETVSADLKHKLK</sequence>
<proteinExistence type="inferred from homology"/>
<comment type="caution">
    <text evidence="6">The sequence shown here is derived from an EMBL/GenBank/DDBJ whole genome shotgun (WGS) entry which is preliminary data.</text>
</comment>
<dbReference type="PANTHER" id="PTHR20881:SF0">
    <property type="entry name" value="3-METHYL-2-OXOBUTANOATE HYDROXYMETHYLTRANSFERASE"/>
    <property type="match status" value="1"/>
</dbReference>
<dbReference type="NCBIfam" id="TIGR00222">
    <property type="entry name" value="panB"/>
    <property type="match status" value="1"/>
</dbReference>
<dbReference type="PANTHER" id="PTHR20881">
    <property type="entry name" value="3-METHYL-2-OXOBUTANOATE HYDROXYMETHYLTRANSFERASE"/>
    <property type="match status" value="1"/>
</dbReference>
<comment type="subunit">
    <text evidence="2 5">Homodecamer; pentamer of dimers.</text>
</comment>
<keyword evidence="5" id="KW-0963">Cytoplasm</keyword>
<feature type="active site" description="Proton acceptor" evidence="5">
    <location>
        <position position="187"/>
    </location>
</feature>
<dbReference type="EMBL" id="JBHSQV010000035">
    <property type="protein sequence ID" value="MFC5986080.1"/>
    <property type="molecule type" value="Genomic_DNA"/>
</dbReference>
<feature type="binding site" evidence="5">
    <location>
        <position position="88"/>
    </location>
    <ligand>
        <name>3-methyl-2-oxobutanoate</name>
        <dbReference type="ChEBI" id="CHEBI:11851"/>
    </ligand>
</feature>
<keyword evidence="5" id="KW-0460">Magnesium</keyword>
<dbReference type="PIRSF" id="PIRSF000388">
    <property type="entry name" value="Pantoate_hydroxy_MeTrfase"/>
    <property type="match status" value="1"/>
</dbReference>
<protein>
    <recommendedName>
        <fullName evidence="5">3-methyl-2-oxobutanoate hydroxymethyltransferase</fullName>
        <ecNumber evidence="5">2.1.2.11</ecNumber>
    </recommendedName>
    <alternativeName>
        <fullName evidence="5">Ketopantoate hydroxymethyltransferase</fullName>
        <shortName evidence="5">KPHMT</shortName>
    </alternativeName>
</protein>
<feature type="binding site" evidence="5">
    <location>
        <position position="88"/>
    </location>
    <ligand>
        <name>Mg(2+)</name>
        <dbReference type="ChEBI" id="CHEBI:18420"/>
    </ligand>
</feature>
<feature type="binding site" evidence="5">
    <location>
        <position position="49"/>
    </location>
    <ligand>
        <name>Mg(2+)</name>
        <dbReference type="ChEBI" id="CHEBI:18420"/>
    </ligand>
</feature>
<dbReference type="InterPro" id="IPR003700">
    <property type="entry name" value="Pantoate_hydroxy_MeTrfase"/>
</dbReference>
<dbReference type="EC" id="2.1.2.11" evidence="5"/>
<evidence type="ECO:0000256" key="1">
    <source>
        <dbReference type="ARBA" id="ARBA00008676"/>
    </source>
</evidence>
<reference evidence="7" key="1">
    <citation type="journal article" date="2019" name="Int. J. Syst. Evol. Microbiol.">
        <title>The Global Catalogue of Microorganisms (GCM) 10K type strain sequencing project: providing services to taxonomists for standard genome sequencing and annotation.</title>
        <authorList>
            <consortium name="The Broad Institute Genomics Platform"/>
            <consortium name="The Broad Institute Genome Sequencing Center for Infectious Disease"/>
            <person name="Wu L."/>
            <person name="Ma J."/>
        </authorList>
    </citation>
    <scope>NUCLEOTIDE SEQUENCE [LARGE SCALE GENOMIC DNA]</scope>
    <source>
        <strain evidence="7">CCM 8749</strain>
    </source>
</reference>
<feature type="binding site" evidence="5">
    <location>
        <position position="120"/>
    </location>
    <ligand>
        <name>Mg(2+)</name>
        <dbReference type="ChEBI" id="CHEBI:18420"/>
    </ligand>
</feature>
<evidence type="ECO:0000256" key="3">
    <source>
        <dbReference type="ARBA" id="ARBA00022655"/>
    </source>
</evidence>
<feature type="binding site" evidence="5">
    <location>
        <begin position="49"/>
        <end position="50"/>
    </location>
    <ligand>
        <name>3-methyl-2-oxobutanoate</name>
        <dbReference type="ChEBI" id="CHEBI:11851"/>
    </ligand>
</feature>
<dbReference type="GO" id="GO:0003864">
    <property type="term" value="F:3-methyl-2-oxobutanoate hydroxymethyltransferase activity"/>
    <property type="evidence" value="ECO:0007669"/>
    <property type="project" value="UniProtKB-EC"/>
</dbReference>
<evidence type="ECO:0000313" key="6">
    <source>
        <dbReference type="EMBL" id="MFC5986080.1"/>
    </source>
</evidence>
<evidence type="ECO:0000313" key="7">
    <source>
        <dbReference type="Proteomes" id="UP001596250"/>
    </source>
</evidence>
<accession>A0ABW1IM19</accession>
<evidence type="ECO:0000256" key="2">
    <source>
        <dbReference type="ARBA" id="ARBA00011424"/>
    </source>
</evidence>
<dbReference type="NCBIfam" id="NF001452">
    <property type="entry name" value="PRK00311.1"/>
    <property type="match status" value="1"/>
</dbReference>
<dbReference type="SUPFAM" id="SSF51621">
    <property type="entry name" value="Phosphoenolpyruvate/pyruvate domain"/>
    <property type="match status" value="1"/>
</dbReference>
<comment type="function">
    <text evidence="5">Catalyzes the reversible reaction in which hydroxymethyl group from 5,10-methylenetetrahydrofolate is transferred onto alpha-ketoisovalerate to form ketopantoate.</text>
</comment>
<keyword evidence="3 5" id="KW-0566">Pantothenate biosynthesis</keyword>
<keyword evidence="5" id="KW-0479">Metal-binding</keyword>
<evidence type="ECO:0000256" key="4">
    <source>
        <dbReference type="ARBA" id="ARBA00022679"/>
    </source>
</evidence>
<comment type="catalytic activity">
    <reaction evidence="5">
        <text>(6R)-5,10-methylene-5,6,7,8-tetrahydrofolate + 3-methyl-2-oxobutanoate + H2O = 2-dehydropantoate + (6S)-5,6,7,8-tetrahydrofolate</text>
        <dbReference type="Rhea" id="RHEA:11824"/>
        <dbReference type="ChEBI" id="CHEBI:11561"/>
        <dbReference type="ChEBI" id="CHEBI:11851"/>
        <dbReference type="ChEBI" id="CHEBI:15377"/>
        <dbReference type="ChEBI" id="CHEBI:15636"/>
        <dbReference type="ChEBI" id="CHEBI:57453"/>
        <dbReference type="EC" id="2.1.2.11"/>
    </reaction>
</comment>
<dbReference type="Pfam" id="PF02548">
    <property type="entry name" value="Pantoate_transf"/>
    <property type="match status" value="1"/>
</dbReference>
<dbReference type="HAMAP" id="MF_00156">
    <property type="entry name" value="PanB"/>
    <property type="match status" value="1"/>
</dbReference>
<organism evidence="6 7">
    <name type="scientific">Marinicrinis lubricantis</name>
    <dbReference type="NCBI Taxonomy" id="2086470"/>
    <lineage>
        <taxon>Bacteria</taxon>
        <taxon>Bacillati</taxon>
        <taxon>Bacillota</taxon>
        <taxon>Bacilli</taxon>
        <taxon>Bacillales</taxon>
        <taxon>Paenibacillaceae</taxon>
    </lineage>
</organism>
<dbReference type="RefSeq" id="WP_379893403.1">
    <property type="nucleotide sequence ID" value="NZ_CBCSCT010000004.1"/>
</dbReference>
<dbReference type="InterPro" id="IPR015813">
    <property type="entry name" value="Pyrv/PenolPyrv_kinase-like_dom"/>
</dbReference>
<gene>
    <name evidence="5 6" type="primary">panB</name>
    <name evidence="6" type="ORF">ACFPXP_06500</name>
</gene>